<proteinExistence type="predicted"/>
<dbReference type="Proteomes" id="UP001620626">
    <property type="component" value="Unassembled WGS sequence"/>
</dbReference>
<evidence type="ECO:0000256" key="1">
    <source>
        <dbReference type="SAM" id="Coils"/>
    </source>
</evidence>
<organism evidence="2 3">
    <name type="scientific">Heterodera trifolii</name>
    <dbReference type="NCBI Taxonomy" id="157864"/>
    <lineage>
        <taxon>Eukaryota</taxon>
        <taxon>Metazoa</taxon>
        <taxon>Ecdysozoa</taxon>
        <taxon>Nematoda</taxon>
        <taxon>Chromadorea</taxon>
        <taxon>Rhabditida</taxon>
        <taxon>Tylenchina</taxon>
        <taxon>Tylenchomorpha</taxon>
        <taxon>Tylenchoidea</taxon>
        <taxon>Heteroderidae</taxon>
        <taxon>Heteroderinae</taxon>
        <taxon>Heterodera</taxon>
    </lineage>
</organism>
<gene>
    <name evidence="2" type="ORF">niasHT_020226</name>
</gene>
<dbReference type="EMBL" id="JBICBT010000973">
    <property type="protein sequence ID" value="KAL3089784.1"/>
    <property type="molecule type" value="Genomic_DNA"/>
</dbReference>
<keyword evidence="1" id="KW-0175">Coiled coil</keyword>
<sequence length="773" mass="87630">MNQKLNKRFASTEAQKEALQRAWDEITEKTGADIVANFRKRLDACISAHGGYFGLLITNNFAFVVGWDCSFPCPLSIRCGSNRTGFAPQNASDIQQNCNSLLISNDLPRDNLIFLMLNSGCFREIMRSNSAAVTQYSTASICNQICSLLVFSSREFTQNAADESAERIQCPANCLAMDQQITVLLDAPKVPMKALRLVLRACQSALAYKIRQCILLEQDWFIQHRVALDVILHEKYDFKVIVCPHSKLLNFIGLATLFDLQSIWSEKPAAERRRQQRKSLVADTDESGAIGKGRGEMRAGKWVDAKKAFSVFFAANPSYSLSVGSLSANVSTASLLRLMRKDRTILIELVEHDLDSVFSPTSLMPIVQQNQNQMLSQEKFGGFVEEKGQQREEHSKLLANIGCARNARPLVEAKTIAQRQRDSLIYNGLSSSVTDFSSMNSLLSTGRHNKTQKEREFEITCSSSVGLITERNGGIWPAEKSVDELSVARVAASVRLLLDWIGEHGERGLTAVNDCWKKLWTKFSGEIFYLDFIERERIRLTEETEEKLNELANANDEMEQLERKCQANGFSEKPKELKTLGQSLHKVETRIYRLRNALNAYKLRIDNARRFKEIIGEFHKECDALFLMLYENDGVGKSRIFKVNGGQIKDRVKSVKERQANLEKNFELASETSSSFRFLLLQCENGEHNSNKRMDFNTEEVLRQISVDSEALTKRRQRFAKLVEFWVQLLNSQCSISLHKNTNHISAKICGGFLIDAVDRKRENDERKLSNSN</sequence>
<dbReference type="Gene3D" id="3.30.420.10">
    <property type="entry name" value="Ribonuclease H-like superfamily/Ribonuclease H"/>
    <property type="match status" value="1"/>
</dbReference>
<feature type="coiled-coil region" evidence="1">
    <location>
        <begin position="530"/>
        <end position="568"/>
    </location>
</feature>
<keyword evidence="3" id="KW-1185">Reference proteome</keyword>
<evidence type="ECO:0000313" key="2">
    <source>
        <dbReference type="EMBL" id="KAL3089784.1"/>
    </source>
</evidence>
<dbReference type="AlphaFoldDB" id="A0ABD2JGW6"/>
<accession>A0ABD2JGW6</accession>
<protein>
    <submittedName>
        <fullName evidence="2">Uncharacterized protein</fullName>
    </submittedName>
</protein>
<evidence type="ECO:0000313" key="3">
    <source>
        <dbReference type="Proteomes" id="UP001620626"/>
    </source>
</evidence>
<dbReference type="InterPro" id="IPR036397">
    <property type="entry name" value="RNaseH_sf"/>
</dbReference>
<reference evidence="2 3" key="1">
    <citation type="submission" date="2024-10" db="EMBL/GenBank/DDBJ databases">
        <authorList>
            <person name="Kim D."/>
        </authorList>
    </citation>
    <scope>NUCLEOTIDE SEQUENCE [LARGE SCALE GENOMIC DNA]</scope>
    <source>
        <strain evidence="2">BH-2024</strain>
    </source>
</reference>
<comment type="caution">
    <text evidence="2">The sequence shown here is derived from an EMBL/GenBank/DDBJ whole genome shotgun (WGS) entry which is preliminary data.</text>
</comment>
<name>A0ABD2JGW6_9BILA</name>